<protein>
    <recommendedName>
        <fullName evidence="5">Guanine nucleotide-binding protein subunit gamma</fullName>
    </recommendedName>
</protein>
<dbReference type="PROSITE" id="PS50058">
    <property type="entry name" value="G_PROTEIN_GAMMA"/>
    <property type="match status" value="1"/>
</dbReference>
<dbReference type="PRINTS" id="PR00321">
    <property type="entry name" value="GPROTEING"/>
</dbReference>
<organism evidence="7 8">
    <name type="scientific">Tupaia chinensis</name>
    <name type="common">Chinese tree shrew</name>
    <name type="synonym">Tupaia belangeri chinensis</name>
    <dbReference type="NCBI Taxonomy" id="246437"/>
    <lineage>
        <taxon>Eukaryota</taxon>
        <taxon>Metazoa</taxon>
        <taxon>Chordata</taxon>
        <taxon>Craniata</taxon>
        <taxon>Vertebrata</taxon>
        <taxon>Euteleostomi</taxon>
        <taxon>Mammalia</taxon>
        <taxon>Eutheria</taxon>
        <taxon>Euarchontoglires</taxon>
        <taxon>Scandentia</taxon>
        <taxon>Tupaiidae</taxon>
        <taxon>Tupaia</taxon>
    </lineage>
</organism>
<reference evidence="8" key="1">
    <citation type="submission" date="2012-07" db="EMBL/GenBank/DDBJ databases">
        <title>Genome of the Chinese tree shrew, a rising model animal genetically related to primates.</title>
        <authorList>
            <person name="Zhang G."/>
            <person name="Fan Y."/>
            <person name="Yao Y."/>
            <person name="Huang Z."/>
        </authorList>
    </citation>
    <scope>NUCLEOTIDE SEQUENCE [LARGE SCALE GENOMIC DNA]</scope>
</reference>
<dbReference type="InterPro" id="IPR001770">
    <property type="entry name" value="G-protein_gamma"/>
</dbReference>
<comment type="similarity">
    <text evidence="1 5">Belongs to the G protein gamma family.</text>
</comment>
<dbReference type="Proteomes" id="UP000011518">
    <property type="component" value="Unassembled WGS sequence"/>
</dbReference>
<reference evidence="8" key="2">
    <citation type="journal article" date="2013" name="Nat. Commun.">
        <title>Genome of the Chinese tree shrew.</title>
        <authorList>
            <person name="Fan Y."/>
            <person name="Huang Z.Y."/>
            <person name="Cao C.C."/>
            <person name="Chen C.S."/>
            <person name="Chen Y.X."/>
            <person name="Fan D.D."/>
            <person name="He J."/>
            <person name="Hou H.L."/>
            <person name="Hu L."/>
            <person name="Hu X.T."/>
            <person name="Jiang X.T."/>
            <person name="Lai R."/>
            <person name="Lang Y.S."/>
            <person name="Liang B."/>
            <person name="Liao S.G."/>
            <person name="Mu D."/>
            <person name="Ma Y.Y."/>
            <person name="Niu Y.Y."/>
            <person name="Sun X.Q."/>
            <person name="Xia J.Q."/>
            <person name="Xiao J."/>
            <person name="Xiong Z.Q."/>
            <person name="Xu L."/>
            <person name="Yang L."/>
            <person name="Zhang Y."/>
            <person name="Zhao W."/>
            <person name="Zhao X.D."/>
            <person name="Zheng Y.T."/>
            <person name="Zhou J.M."/>
            <person name="Zhu Y.B."/>
            <person name="Zhang G.J."/>
            <person name="Wang J."/>
            <person name="Yao Y.G."/>
        </authorList>
    </citation>
    <scope>NUCLEOTIDE SEQUENCE [LARGE SCALE GENOMIC DNA]</scope>
</reference>
<dbReference type="STRING" id="246437.L8YA60"/>
<dbReference type="InterPro" id="IPR015898">
    <property type="entry name" value="G-protein_gamma-like_dom"/>
</dbReference>
<comment type="subcellular location">
    <subcellularLocation>
        <location evidence="5">Cell membrane</location>
        <topology evidence="5">Lipid-anchor</topology>
        <orientation evidence="5">Cytoplasmic side</orientation>
    </subcellularLocation>
</comment>
<keyword evidence="2 5" id="KW-1003">Cell membrane</keyword>
<evidence type="ECO:0000313" key="8">
    <source>
        <dbReference type="Proteomes" id="UP000011518"/>
    </source>
</evidence>
<dbReference type="InParanoid" id="L8YA60"/>
<dbReference type="SMART" id="SM01224">
    <property type="entry name" value="G_gamma"/>
    <property type="match status" value="1"/>
</dbReference>
<sequence length="76" mass="8040">MSSRATVSALQRLVEQLKPEAGVERTEVSQAAAELPQYRLQNACKDALLLGVPAGSRPFPSGSPDPVLYSAALEVC</sequence>
<dbReference type="SMART" id="SM00224">
    <property type="entry name" value="GGL"/>
    <property type="match status" value="1"/>
</dbReference>
<dbReference type="GO" id="GO:0005834">
    <property type="term" value="C:heterotrimeric G-protein complex"/>
    <property type="evidence" value="ECO:0007669"/>
    <property type="project" value="InterPro"/>
</dbReference>
<dbReference type="CDD" id="cd00068">
    <property type="entry name" value="GGL"/>
    <property type="match status" value="1"/>
</dbReference>
<gene>
    <name evidence="7" type="ORF">TREES_T100021984</name>
</gene>
<feature type="domain" description="G protein gamma" evidence="6">
    <location>
        <begin position="3"/>
        <end position="76"/>
    </location>
</feature>
<evidence type="ECO:0000256" key="3">
    <source>
        <dbReference type="ARBA" id="ARBA00023136"/>
    </source>
</evidence>
<evidence type="ECO:0000259" key="6">
    <source>
        <dbReference type="PROSITE" id="PS50058"/>
    </source>
</evidence>
<evidence type="ECO:0000256" key="4">
    <source>
        <dbReference type="ARBA" id="ARBA00023224"/>
    </source>
</evidence>
<accession>L8YA60</accession>
<keyword evidence="8" id="KW-1185">Reference proteome</keyword>
<evidence type="ECO:0000256" key="2">
    <source>
        <dbReference type="ARBA" id="ARBA00022475"/>
    </source>
</evidence>
<dbReference type="AlphaFoldDB" id="L8YA60"/>
<evidence type="ECO:0000256" key="5">
    <source>
        <dbReference type="RuleBase" id="RU004973"/>
    </source>
</evidence>
<dbReference type="SUPFAM" id="SSF48670">
    <property type="entry name" value="Transducin (heterotrimeric G protein), gamma chain"/>
    <property type="match status" value="1"/>
</dbReference>
<keyword evidence="4 5" id="KW-0807">Transducer</keyword>
<dbReference type="EMBL" id="KB362130">
    <property type="protein sequence ID" value="ELV13318.1"/>
    <property type="molecule type" value="Genomic_DNA"/>
</dbReference>
<proteinExistence type="inferred from homology"/>
<evidence type="ECO:0000313" key="7">
    <source>
        <dbReference type="EMBL" id="ELV13318.1"/>
    </source>
</evidence>
<comment type="subunit">
    <text evidence="5">G proteins are composed of 3 units; alpha, beta and gamma.</text>
</comment>
<dbReference type="GO" id="GO:0007186">
    <property type="term" value="P:G protein-coupled receptor signaling pathway"/>
    <property type="evidence" value="ECO:0007669"/>
    <property type="project" value="InterPro"/>
</dbReference>
<comment type="function">
    <text evidence="5">Guanine nucleotide-binding proteins (G proteins) are involved as a modulator or transducer in various transmembrane signaling systems. The beta and gamma chains are required for the GTPase activity, for replacement of GDP by GTP, and for G protein-effector interaction.</text>
</comment>
<keyword evidence="5" id="KW-0449">Lipoprotein</keyword>
<dbReference type="PANTHER" id="PTHR13809">
    <property type="entry name" value="GUANINE NUCLEOTIDE-BINDING PROTEIN GAMMA SUBUNIT"/>
    <property type="match status" value="1"/>
</dbReference>
<keyword evidence="3 5" id="KW-0472">Membrane</keyword>
<evidence type="ECO:0000256" key="1">
    <source>
        <dbReference type="ARBA" id="ARBA00007431"/>
    </source>
</evidence>
<dbReference type="InterPro" id="IPR036284">
    <property type="entry name" value="GGL_sf"/>
</dbReference>
<name>L8YA60_TUPCH</name>
<dbReference type="GO" id="GO:0031681">
    <property type="term" value="F:G-protein beta-subunit binding"/>
    <property type="evidence" value="ECO:0007669"/>
    <property type="project" value="InterPro"/>
</dbReference>
<dbReference type="Gene3D" id="4.10.260.10">
    <property type="entry name" value="Transducin (heterotrimeric G protein), gamma chain"/>
    <property type="match status" value="1"/>
</dbReference>
<dbReference type="Pfam" id="PF00631">
    <property type="entry name" value="G-gamma"/>
    <property type="match status" value="1"/>
</dbReference>